<dbReference type="InterPro" id="IPR020472">
    <property type="entry name" value="WD40_PAC1"/>
</dbReference>
<keyword evidence="8" id="KW-1185">Reference proteome</keyword>
<gene>
    <name evidence="7" type="ORF">NEOLI_003987</name>
</gene>
<dbReference type="InterPro" id="IPR036322">
    <property type="entry name" value="WD40_repeat_dom_sf"/>
</dbReference>
<dbReference type="PANTHER" id="PTHR19872:SF9">
    <property type="entry name" value="UBIQUITIN-BINDING SDF UBIQUITIN LIGASE COMPLEX SUBUNIT"/>
    <property type="match status" value="1"/>
</dbReference>
<comment type="caution">
    <text evidence="7">The sequence shown here is derived from an EMBL/GenBank/DDBJ whole genome shotgun (WGS) entry which is preliminary data.</text>
</comment>
<dbReference type="InterPro" id="IPR051075">
    <property type="entry name" value="SCF_subunit_WD-repeat"/>
</dbReference>
<dbReference type="SUPFAM" id="SSF50978">
    <property type="entry name" value="WD40 repeat-like"/>
    <property type="match status" value="1"/>
</dbReference>
<keyword evidence="7" id="KW-0131">Cell cycle</keyword>
<dbReference type="SMART" id="SM00256">
    <property type="entry name" value="FBOX"/>
    <property type="match status" value="1"/>
</dbReference>
<evidence type="ECO:0000313" key="7">
    <source>
        <dbReference type="EMBL" id="OLL23945.1"/>
    </source>
</evidence>
<sequence>MTSECTNRRGTALSRHSSSVSRLSFGPVSKTTVVTTTTTTTTTLPPMVMPAPRKRDVLLDAKQFPLFDAPMPESIKRLALEVDGKPAFLRAVEGPDEQLEMIEDIARALERRDGTLETVTYDHNSLPPRQIQITTSSACRKRPASPVSLAGEDASSSSKPSRKPKRKQRQSDCHVYNPLHRLLLPTEMENLTPVTELDAAAMQLEPSLSQDSIMDDAPMSPNSSSASPPRISEDWEHPETLNLMRLPDLVATFDNVSPRVQPLVMYHLLRRCDKRTLQFIASLVNPSLKRDFITMLPYELAIHVLKFLDAQSLCRAAQVSRGWRNIVDTDESVWKERFRLDGYTLHDHHIQRAIHENWVGEDLDSADKRPKKPLRSSKRRRKTEDSRMAIMSAPLPPRLFKAIYRRQDILRKNWMDPDRQPHHITFNGHGRNVVTCLQFDDDKILSGSDDHSINVSSTRDGTLLRRMRGHEGGVWALEYVGNTLVSASTDRTVRIWDIETGECTHVFGGHTQTVRCLQIMDGEKLGEKVFVTGSRDSSLRVWRLPRPKDPHYDFERDDGPNPFFLRKLAGHTQSVRAIAGQDDLLVSGSYDNNVKLWTVSTGQCVHTYVGHAAKVYSVALDTKKGKAVSGSMDCFVKVWDLVGGDCLYTLEGHTSLVGLLSLSHRQLVSAAADSTLRIWNPDSGQCQHILTAHTGAITCFQHDDQKVISGSDGNVKIWDIKTGRFIRDILTGLSGVWQIKFDERRCVAAVQRNQETCFEVLDFGTELD</sequence>
<evidence type="ECO:0000256" key="1">
    <source>
        <dbReference type="ARBA" id="ARBA00022574"/>
    </source>
</evidence>
<feature type="compositionally biased region" description="Low complexity" evidence="5">
    <location>
        <begin position="13"/>
        <end position="24"/>
    </location>
</feature>
<keyword evidence="1 4" id="KW-0853">WD repeat</keyword>
<dbReference type="STRING" id="1198029.A0A1U7LMR0"/>
<dbReference type="Proteomes" id="UP000186594">
    <property type="component" value="Unassembled WGS sequence"/>
</dbReference>
<dbReference type="PRINTS" id="PR00320">
    <property type="entry name" value="GPROTEINBRPT"/>
</dbReference>
<dbReference type="SMART" id="SM00320">
    <property type="entry name" value="WD40"/>
    <property type="match status" value="7"/>
</dbReference>
<evidence type="ECO:0000256" key="5">
    <source>
        <dbReference type="SAM" id="MobiDB-lite"/>
    </source>
</evidence>
<evidence type="ECO:0000259" key="6">
    <source>
        <dbReference type="PROSITE" id="PS50181"/>
    </source>
</evidence>
<dbReference type="OrthoDB" id="190105at2759"/>
<protein>
    <submittedName>
        <fullName evidence="7">Cell division control protein 4</fullName>
    </submittedName>
</protein>
<dbReference type="SUPFAM" id="SSF81383">
    <property type="entry name" value="F-box domain"/>
    <property type="match status" value="1"/>
</dbReference>
<dbReference type="PROSITE" id="PS00678">
    <property type="entry name" value="WD_REPEATS_1"/>
    <property type="match status" value="2"/>
</dbReference>
<dbReference type="InterPro" id="IPR015943">
    <property type="entry name" value="WD40/YVTN_repeat-like_dom_sf"/>
</dbReference>
<evidence type="ECO:0000256" key="4">
    <source>
        <dbReference type="PROSITE-ProRule" id="PRU00221"/>
    </source>
</evidence>
<feature type="region of interest" description="Disordered" evidence="5">
    <location>
        <begin position="211"/>
        <end position="231"/>
    </location>
</feature>
<dbReference type="InterPro" id="IPR001680">
    <property type="entry name" value="WD40_rpt"/>
</dbReference>
<keyword evidence="7" id="KW-0132">Cell division</keyword>
<dbReference type="OMA" id="KTTKIWF"/>
<evidence type="ECO:0000256" key="2">
    <source>
        <dbReference type="ARBA" id="ARBA00022737"/>
    </source>
</evidence>
<dbReference type="PANTHER" id="PTHR19872">
    <property type="entry name" value="UBIQUITIN LIGASE SPECIFICITY FACTOR/HREP PROTEIN"/>
    <property type="match status" value="1"/>
</dbReference>
<keyword evidence="3" id="KW-0833">Ubl conjugation pathway</keyword>
<dbReference type="PROSITE" id="PS50082">
    <property type="entry name" value="WD_REPEATS_2"/>
    <property type="match status" value="6"/>
</dbReference>
<dbReference type="EMBL" id="LXFE01001070">
    <property type="protein sequence ID" value="OLL23945.1"/>
    <property type="molecule type" value="Genomic_DNA"/>
</dbReference>
<feature type="compositionally biased region" description="Basic residues" evidence="5">
    <location>
        <begin position="369"/>
        <end position="381"/>
    </location>
</feature>
<feature type="repeat" description="WD" evidence="4">
    <location>
        <begin position="467"/>
        <end position="506"/>
    </location>
</feature>
<dbReference type="AlphaFoldDB" id="A0A1U7LMR0"/>
<dbReference type="PROSITE" id="PS50294">
    <property type="entry name" value="WD_REPEATS_REGION"/>
    <property type="match status" value="4"/>
</dbReference>
<dbReference type="CDD" id="cd22147">
    <property type="entry name" value="F-box_SpPof1-like"/>
    <property type="match status" value="1"/>
</dbReference>
<dbReference type="Pfam" id="PF00400">
    <property type="entry name" value="WD40"/>
    <property type="match status" value="7"/>
</dbReference>
<dbReference type="PROSITE" id="PS50181">
    <property type="entry name" value="FBOX"/>
    <property type="match status" value="1"/>
</dbReference>
<keyword evidence="2" id="KW-0677">Repeat</keyword>
<dbReference type="Gene3D" id="2.130.10.10">
    <property type="entry name" value="YVTN repeat-like/Quinoprotein amine dehydrogenase"/>
    <property type="match status" value="1"/>
</dbReference>
<evidence type="ECO:0000256" key="3">
    <source>
        <dbReference type="ARBA" id="ARBA00022786"/>
    </source>
</evidence>
<feature type="repeat" description="WD" evidence="4">
    <location>
        <begin position="608"/>
        <end position="649"/>
    </location>
</feature>
<reference evidence="7 8" key="1">
    <citation type="submission" date="2016-04" db="EMBL/GenBank/DDBJ databases">
        <title>Evolutionary innovation and constraint leading to complex multicellularity in the Ascomycota.</title>
        <authorList>
            <person name="Cisse O."/>
            <person name="Nguyen A."/>
            <person name="Hewitt D.A."/>
            <person name="Jedd G."/>
            <person name="Stajich J.E."/>
        </authorList>
    </citation>
    <scope>NUCLEOTIDE SEQUENCE [LARGE SCALE GENOMIC DNA]</scope>
    <source>
        <strain evidence="7 8">DAH-3</strain>
    </source>
</reference>
<name>A0A1U7LMR0_NEOID</name>
<dbReference type="CDD" id="cd00200">
    <property type="entry name" value="WD40"/>
    <property type="match status" value="1"/>
</dbReference>
<feature type="compositionally biased region" description="Low complexity" evidence="5">
    <location>
        <begin position="215"/>
        <end position="229"/>
    </location>
</feature>
<feature type="region of interest" description="Disordered" evidence="5">
    <location>
        <begin position="1"/>
        <end position="24"/>
    </location>
</feature>
<dbReference type="InterPro" id="IPR019775">
    <property type="entry name" value="WD40_repeat_CS"/>
</dbReference>
<feature type="region of interest" description="Disordered" evidence="5">
    <location>
        <begin position="365"/>
        <end position="387"/>
    </location>
</feature>
<evidence type="ECO:0000313" key="8">
    <source>
        <dbReference type="Proteomes" id="UP000186594"/>
    </source>
</evidence>
<feature type="repeat" description="WD" evidence="4">
    <location>
        <begin position="650"/>
        <end position="689"/>
    </location>
</feature>
<dbReference type="Pfam" id="PF12937">
    <property type="entry name" value="F-box-like"/>
    <property type="match status" value="1"/>
</dbReference>
<accession>A0A1U7LMR0</accession>
<feature type="domain" description="F-box" evidence="6">
    <location>
        <begin position="290"/>
        <end position="337"/>
    </location>
</feature>
<dbReference type="Gene3D" id="1.20.1280.50">
    <property type="match status" value="1"/>
</dbReference>
<feature type="repeat" description="WD" evidence="4">
    <location>
        <begin position="690"/>
        <end position="728"/>
    </location>
</feature>
<feature type="repeat" description="WD" evidence="4">
    <location>
        <begin position="507"/>
        <end position="544"/>
    </location>
</feature>
<feature type="repeat" description="WD" evidence="4">
    <location>
        <begin position="568"/>
        <end position="607"/>
    </location>
</feature>
<dbReference type="InterPro" id="IPR001810">
    <property type="entry name" value="F-box_dom"/>
</dbReference>
<organism evidence="7 8">
    <name type="scientific">Neolecta irregularis (strain DAH-3)</name>
    <dbReference type="NCBI Taxonomy" id="1198029"/>
    <lineage>
        <taxon>Eukaryota</taxon>
        <taxon>Fungi</taxon>
        <taxon>Dikarya</taxon>
        <taxon>Ascomycota</taxon>
        <taxon>Taphrinomycotina</taxon>
        <taxon>Neolectales</taxon>
        <taxon>Neolectaceae</taxon>
        <taxon>Neolecta</taxon>
    </lineage>
</organism>
<dbReference type="GO" id="GO:0051301">
    <property type="term" value="P:cell division"/>
    <property type="evidence" value="ECO:0007669"/>
    <property type="project" value="UniProtKB-KW"/>
</dbReference>
<feature type="region of interest" description="Disordered" evidence="5">
    <location>
        <begin position="127"/>
        <end position="178"/>
    </location>
</feature>
<proteinExistence type="predicted"/>
<dbReference type="InterPro" id="IPR036047">
    <property type="entry name" value="F-box-like_dom_sf"/>
</dbReference>